<evidence type="ECO:0000313" key="5">
    <source>
        <dbReference type="Proteomes" id="UP000233762"/>
    </source>
</evidence>
<dbReference type="InterPro" id="IPR022742">
    <property type="entry name" value="Hydrolase_4"/>
</dbReference>
<dbReference type="PANTHER" id="PTHR22946">
    <property type="entry name" value="DIENELACTONE HYDROLASE DOMAIN-CONTAINING PROTEIN-RELATED"/>
    <property type="match status" value="1"/>
</dbReference>
<gene>
    <name evidence="4" type="ORF">CQR50_0809</name>
</gene>
<comment type="caution">
    <text evidence="4">The sequence shown here is derived from an EMBL/GenBank/DDBJ whole genome shotgun (WGS) entry which is preliminary data.</text>
</comment>
<evidence type="ECO:0000259" key="3">
    <source>
        <dbReference type="Pfam" id="PF12146"/>
    </source>
</evidence>
<name>A0A2N3R877_9BIFI</name>
<sequence length="367" mass="41289">MPMERAQVNTKAKSSKKKITAIVASIIAVLLIAVDWMASAIVYDENFNQRFESYEPLKRSVDDFDGLRRTRYQFSSDKGQKLTGYLYSSGEDQHGIIVMAHGFGGGGHNSYMDFANYFAHHGYHVFAYDATGNDESEGDGVGGLPQGVADLDYAISFVRDSGHFPNLPMVLFGHSWGAYSVSNVLTYHPEVKAVIACSGFNASSDLFASEGKKQAGNAIYAMMPFVRLHEWNRFGKYASNTALNGFSKSNAAVMIVHSFDDEIVPSEYGYETYLKHYKDDPRFTFVSFEDQGHDDYLQGAYADAFNSEFDQWHASLDYDPNDPANKERFAKDKAAYIHTNLDRKQWSNSLNDDLFKHFVDFYDSHTA</sequence>
<protein>
    <submittedName>
        <fullName evidence="4">Alpha/beta hydrolase family</fullName>
    </submittedName>
</protein>
<accession>A0A2N3R877</accession>
<proteinExistence type="inferred from homology"/>
<dbReference type="GO" id="GO:0052689">
    <property type="term" value="F:carboxylic ester hydrolase activity"/>
    <property type="evidence" value="ECO:0007669"/>
    <property type="project" value="UniProtKB-ARBA"/>
</dbReference>
<dbReference type="InterPro" id="IPR050261">
    <property type="entry name" value="FrsA_esterase"/>
</dbReference>
<dbReference type="PANTHER" id="PTHR22946:SF9">
    <property type="entry name" value="POLYKETIDE TRANSFERASE AF380"/>
    <property type="match status" value="1"/>
</dbReference>
<organism evidence="4 5">
    <name type="scientific">Bifidobacterium pseudolongum subsp. globosum</name>
    <dbReference type="NCBI Taxonomy" id="1690"/>
    <lineage>
        <taxon>Bacteria</taxon>
        <taxon>Bacillati</taxon>
        <taxon>Actinomycetota</taxon>
        <taxon>Actinomycetes</taxon>
        <taxon>Bifidobacteriales</taxon>
        <taxon>Bifidobacteriaceae</taxon>
        <taxon>Bifidobacterium</taxon>
    </lineage>
</organism>
<dbReference type="Proteomes" id="UP000233762">
    <property type="component" value="Unassembled WGS sequence"/>
</dbReference>
<reference evidence="4 5" key="1">
    <citation type="submission" date="2017-10" db="EMBL/GenBank/DDBJ databases">
        <title>Bifidobacterium genomics.</title>
        <authorList>
            <person name="Lugli G.A."/>
            <person name="Milani C."/>
            <person name="Mancabelli L."/>
        </authorList>
    </citation>
    <scope>NUCLEOTIDE SEQUENCE [LARGE SCALE GENOMIC DNA]</scope>
    <source>
        <strain evidence="4 5">1520B</strain>
    </source>
</reference>
<dbReference type="Gene3D" id="3.40.50.1820">
    <property type="entry name" value="alpha/beta hydrolase"/>
    <property type="match status" value="1"/>
</dbReference>
<dbReference type="InterPro" id="IPR029058">
    <property type="entry name" value="AB_hydrolase_fold"/>
</dbReference>
<dbReference type="AlphaFoldDB" id="A0A2N3R877"/>
<evidence type="ECO:0000256" key="1">
    <source>
        <dbReference type="ARBA" id="ARBA00008645"/>
    </source>
</evidence>
<dbReference type="Pfam" id="PF12146">
    <property type="entry name" value="Hydrolase_4"/>
    <property type="match status" value="1"/>
</dbReference>
<feature type="domain" description="Serine aminopeptidase S33" evidence="3">
    <location>
        <begin position="93"/>
        <end position="228"/>
    </location>
</feature>
<keyword evidence="2 4" id="KW-0378">Hydrolase</keyword>
<dbReference type="EMBL" id="PCHH01000001">
    <property type="protein sequence ID" value="PKV05553.1"/>
    <property type="molecule type" value="Genomic_DNA"/>
</dbReference>
<comment type="similarity">
    <text evidence="1">Belongs to the AB hydrolase superfamily.</text>
</comment>
<evidence type="ECO:0000256" key="2">
    <source>
        <dbReference type="ARBA" id="ARBA00022801"/>
    </source>
</evidence>
<evidence type="ECO:0000313" key="4">
    <source>
        <dbReference type="EMBL" id="PKV05553.1"/>
    </source>
</evidence>
<dbReference type="SUPFAM" id="SSF53474">
    <property type="entry name" value="alpha/beta-Hydrolases"/>
    <property type="match status" value="1"/>
</dbReference>